<name>A0A5A8CZH0_CAFRO</name>
<evidence type="ECO:0000313" key="8">
    <source>
        <dbReference type="Proteomes" id="UP000324907"/>
    </source>
</evidence>
<feature type="region of interest" description="Disordered" evidence="4">
    <location>
        <begin position="92"/>
        <end position="149"/>
    </location>
</feature>
<proteinExistence type="predicted"/>
<dbReference type="InterPro" id="IPR009057">
    <property type="entry name" value="Homeodomain-like_sf"/>
</dbReference>
<evidence type="ECO:0000256" key="1">
    <source>
        <dbReference type="ARBA" id="ARBA00023015"/>
    </source>
</evidence>
<feature type="domain" description="Myb-like" evidence="5">
    <location>
        <begin position="12"/>
        <end position="56"/>
    </location>
</feature>
<feature type="compositionally biased region" description="Acidic residues" evidence="4">
    <location>
        <begin position="197"/>
        <end position="206"/>
    </location>
</feature>
<evidence type="ECO:0000313" key="7">
    <source>
        <dbReference type="EMBL" id="KAA0157934.1"/>
    </source>
</evidence>
<dbReference type="Proteomes" id="UP000324907">
    <property type="component" value="Unassembled WGS sequence"/>
</dbReference>
<sequence>MAAPESGKGTSGRWTVLEHDMFVEGLRRFGRCWRSISQLVPTRSVVQIRTHAQKFFMKLEKTGQEIPTMDNRPGGQAPVDVADAARLVTEERSALDAGEQKPRLATLGPAVQAGGGGPSEADSAGRPRATAGRPRAGSSGGSGGSSAVVASGSVGSAAVAAPGVVAAMSRSGSSPLSQAAVDMHHGMGGNGPSPEAELIDPDSDNDDAGHGGATFDGPHHHHHHHHHHGRPHHGTASTVTLQQFSGAATSAGAAPPAVFARASSSATGDRVAMLQPVPAGAPVFSRASGGGGSGQRPRGKSEATIAFRQAPPLADFSHDEAFPFANDASSAAVQRRRAQSLATQGKHSKSVPLAPLALPGSGLGVTNVQMSPGGLLYGLARQHAAAQSAGGSPSLNFAQGDSSRGDQARGDDSDDDAASPAHPTAFRRGRFPPGLDVSTAESPALDGGHHMPLGRGRRGTVHRSRRASRARADEDEEEDESGLNHHHHHHHGHHHHQHQQRHQLHHQPHQQHRFLPPASSIPLGDSASSARAAAAAAAFAHGGEVGLGGNAAKRVRMAGARDASAAAMSAVAAVAEARPPPVVAEPSALSWATAAADQARQHPPAVV</sequence>
<comment type="caution">
    <text evidence="7">The sequence shown here is derived from an EMBL/GenBank/DDBJ whole genome shotgun (WGS) entry which is preliminary data.</text>
</comment>
<feature type="compositionally biased region" description="Low complexity" evidence="4">
    <location>
        <begin position="124"/>
        <end position="137"/>
    </location>
</feature>
<feature type="domain" description="HTH myb-type" evidence="6">
    <location>
        <begin position="12"/>
        <end position="60"/>
    </location>
</feature>
<evidence type="ECO:0000259" key="6">
    <source>
        <dbReference type="PROSITE" id="PS51294"/>
    </source>
</evidence>
<evidence type="ECO:0000256" key="3">
    <source>
        <dbReference type="ARBA" id="ARBA00023242"/>
    </source>
</evidence>
<feature type="region of interest" description="Disordered" evidence="4">
    <location>
        <begin position="388"/>
        <end position="526"/>
    </location>
</feature>
<dbReference type="InterPro" id="IPR006447">
    <property type="entry name" value="Myb_dom_plants"/>
</dbReference>
<evidence type="ECO:0000259" key="5">
    <source>
        <dbReference type="PROSITE" id="PS50090"/>
    </source>
</evidence>
<dbReference type="PROSITE" id="PS50090">
    <property type="entry name" value="MYB_LIKE"/>
    <property type="match status" value="1"/>
</dbReference>
<dbReference type="InterPro" id="IPR017930">
    <property type="entry name" value="Myb_dom"/>
</dbReference>
<dbReference type="PROSITE" id="PS51294">
    <property type="entry name" value="HTH_MYB"/>
    <property type="match status" value="1"/>
</dbReference>
<dbReference type="PANTHER" id="PTHR12802">
    <property type="entry name" value="SWI/SNF COMPLEX-RELATED"/>
    <property type="match status" value="1"/>
</dbReference>
<keyword evidence="2" id="KW-0804">Transcription</keyword>
<dbReference type="Pfam" id="PF00249">
    <property type="entry name" value="Myb_DNA-binding"/>
    <property type="match status" value="1"/>
</dbReference>
<protein>
    <submittedName>
        <fullName evidence="7">Uncharacterized protein</fullName>
    </submittedName>
</protein>
<accession>A0A5A8CZH0</accession>
<feature type="region of interest" description="Disordered" evidence="4">
    <location>
        <begin position="176"/>
        <end position="236"/>
    </location>
</feature>
<dbReference type="InterPro" id="IPR001005">
    <property type="entry name" value="SANT/Myb"/>
</dbReference>
<dbReference type="EMBL" id="VLTL01000162">
    <property type="protein sequence ID" value="KAA0157934.1"/>
    <property type="molecule type" value="Genomic_DNA"/>
</dbReference>
<feature type="compositionally biased region" description="Basic residues" evidence="4">
    <location>
        <begin position="219"/>
        <end position="233"/>
    </location>
</feature>
<reference evidence="7 8" key="1">
    <citation type="submission" date="2019-07" db="EMBL/GenBank/DDBJ databases">
        <title>Genomes of Cafeteria roenbergensis.</title>
        <authorList>
            <person name="Fischer M.G."/>
            <person name="Hackl T."/>
            <person name="Roman M."/>
        </authorList>
    </citation>
    <scope>NUCLEOTIDE SEQUENCE [LARGE SCALE GENOMIC DNA]</scope>
    <source>
        <strain evidence="7 8">RCC970-E3</strain>
    </source>
</reference>
<evidence type="ECO:0000256" key="4">
    <source>
        <dbReference type="SAM" id="MobiDB-lite"/>
    </source>
</evidence>
<feature type="compositionally biased region" description="Basic residues" evidence="4">
    <location>
        <begin position="455"/>
        <end position="469"/>
    </location>
</feature>
<evidence type="ECO:0000256" key="2">
    <source>
        <dbReference type="ARBA" id="ARBA00023163"/>
    </source>
</evidence>
<dbReference type="CDD" id="cd00167">
    <property type="entry name" value="SANT"/>
    <property type="match status" value="1"/>
</dbReference>
<dbReference type="GO" id="GO:0003677">
    <property type="term" value="F:DNA binding"/>
    <property type="evidence" value="ECO:0007669"/>
    <property type="project" value="InterPro"/>
</dbReference>
<gene>
    <name evidence="7" type="ORF">FNF28_06441</name>
</gene>
<dbReference type="SMART" id="SM00717">
    <property type="entry name" value="SANT"/>
    <property type="match status" value="1"/>
</dbReference>
<feature type="compositionally biased region" description="Polar residues" evidence="4">
    <location>
        <begin position="389"/>
        <end position="399"/>
    </location>
</feature>
<dbReference type="SUPFAM" id="SSF46689">
    <property type="entry name" value="Homeodomain-like"/>
    <property type="match status" value="1"/>
</dbReference>
<feature type="compositionally biased region" description="Basic residues" evidence="4">
    <location>
        <begin position="484"/>
        <end position="512"/>
    </location>
</feature>
<dbReference type="Gene3D" id="1.10.10.60">
    <property type="entry name" value="Homeodomain-like"/>
    <property type="match status" value="1"/>
</dbReference>
<feature type="region of interest" description="Disordered" evidence="4">
    <location>
        <begin position="282"/>
        <end position="301"/>
    </location>
</feature>
<dbReference type="AlphaFoldDB" id="A0A5A8CZH0"/>
<organism evidence="7 8">
    <name type="scientific">Cafeteria roenbergensis</name>
    <name type="common">Marine flagellate</name>
    <dbReference type="NCBI Taxonomy" id="33653"/>
    <lineage>
        <taxon>Eukaryota</taxon>
        <taxon>Sar</taxon>
        <taxon>Stramenopiles</taxon>
        <taxon>Bigyra</taxon>
        <taxon>Opalozoa</taxon>
        <taxon>Bicosoecida</taxon>
        <taxon>Cafeteriaceae</taxon>
        <taxon>Cafeteria</taxon>
    </lineage>
</organism>
<keyword evidence="3" id="KW-0539">Nucleus</keyword>
<keyword evidence="1" id="KW-0805">Transcription regulation</keyword>
<feature type="compositionally biased region" description="Basic and acidic residues" evidence="4">
    <location>
        <begin position="92"/>
        <end position="102"/>
    </location>
</feature>
<dbReference type="NCBIfam" id="TIGR01557">
    <property type="entry name" value="myb_SHAQKYF"/>
    <property type="match status" value="1"/>
</dbReference>